<dbReference type="InterPro" id="IPR036291">
    <property type="entry name" value="NAD(P)-bd_dom_sf"/>
</dbReference>
<gene>
    <name evidence="4" type="primary">fabG_2</name>
    <name evidence="3" type="ORF">CIMIT_00525</name>
    <name evidence="4" type="ORF">SAMEA4535761_00169</name>
</gene>
<evidence type="ECO:0000256" key="2">
    <source>
        <dbReference type="ARBA" id="ARBA00023002"/>
    </source>
</evidence>
<dbReference type="OrthoDB" id="5115951at2"/>
<dbReference type="PRINTS" id="PR00081">
    <property type="entry name" value="GDHRDH"/>
</dbReference>
<dbReference type="PROSITE" id="PS00061">
    <property type="entry name" value="ADH_SHORT"/>
    <property type="match status" value="1"/>
</dbReference>
<dbReference type="SUPFAM" id="SSF51735">
    <property type="entry name" value="NAD(P)-binding Rossmann-fold domains"/>
    <property type="match status" value="1"/>
</dbReference>
<reference evidence="4 6" key="2">
    <citation type="submission" date="2017-06" db="EMBL/GenBank/DDBJ databases">
        <authorList>
            <consortium name="Pathogen Informatics"/>
        </authorList>
    </citation>
    <scope>NUCLEOTIDE SEQUENCE [LARGE SCALE GENOMIC DNA]</scope>
    <source>
        <strain evidence="4 6">NCTC13015</strain>
    </source>
</reference>
<dbReference type="Proteomes" id="UP000028780">
    <property type="component" value="Chromosome"/>
</dbReference>
<proteinExistence type="inferred from homology"/>
<keyword evidence="2 4" id="KW-0560">Oxidoreductase</keyword>
<dbReference type="eggNOG" id="COG0300">
    <property type="taxonomic scope" value="Bacteria"/>
</dbReference>
<dbReference type="STRING" id="156978.CIMIT_00525"/>
<dbReference type="HOGENOM" id="CLU_010194_2_1_11"/>
<dbReference type="KEGG" id="cii:CIMIT_00525"/>
<dbReference type="Gene3D" id="3.40.50.720">
    <property type="entry name" value="NAD(P)-binding Rossmann-like Domain"/>
    <property type="match status" value="1"/>
</dbReference>
<accession>A0A076NGX5</accession>
<keyword evidence="5" id="KW-1185">Reference proteome</keyword>
<dbReference type="InterPro" id="IPR020904">
    <property type="entry name" value="Sc_DH/Rdtase_CS"/>
</dbReference>
<evidence type="ECO:0000313" key="3">
    <source>
        <dbReference type="EMBL" id="AIJ32608.1"/>
    </source>
</evidence>
<dbReference type="RefSeq" id="WP_038587681.1">
    <property type="nucleotide sequence ID" value="NZ_CP009211.1"/>
</dbReference>
<name>A0A076NGX5_9CORY</name>
<dbReference type="PANTHER" id="PTHR43669:SF6">
    <property type="entry name" value="DECAPRENYLPHOSPHORYL-2-KETO-BETA-D-ERYTHRO-PENTOSE REDUCTASE"/>
    <property type="match status" value="1"/>
</dbReference>
<evidence type="ECO:0000313" key="6">
    <source>
        <dbReference type="Proteomes" id="UP000215374"/>
    </source>
</evidence>
<evidence type="ECO:0000256" key="1">
    <source>
        <dbReference type="ARBA" id="ARBA00006484"/>
    </source>
</evidence>
<dbReference type="GO" id="GO:0004316">
    <property type="term" value="F:3-oxoacyl-[acyl-carrier-protein] reductase (NADPH) activity"/>
    <property type="evidence" value="ECO:0007669"/>
    <property type="project" value="UniProtKB-EC"/>
</dbReference>
<dbReference type="EMBL" id="LT906467">
    <property type="protein sequence ID" value="SNV53310.1"/>
    <property type="molecule type" value="Genomic_DNA"/>
</dbReference>
<dbReference type="Proteomes" id="UP000215374">
    <property type="component" value="Chromosome 1"/>
</dbReference>
<dbReference type="NCBIfam" id="NF005912">
    <property type="entry name" value="PRK07904.1"/>
    <property type="match status" value="1"/>
</dbReference>
<dbReference type="InterPro" id="IPR002347">
    <property type="entry name" value="SDR_fam"/>
</dbReference>
<dbReference type="PANTHER" id="PTHR43669">
    <property type="entry name" value="5-KETO-D-GLUCONATE 5-REDUCTASE"/>
    <property type="match status" value="1"/>
</dbReference>
<protein>
    <submittedName>
        <fullName evidence="4">Decaprenylphosphoryl-D-2-keto erythropentose reductase</fullName>
        <ecNumber evidence="4">1.1.1.100</ecNumber>
    </submittedName>
    <submittedName>
        <fullName evidence="3">Short-chain dehydrogenase</fullName>
    </submittedName>
</protein>
<dbReference type="EC" id="1.1.1.100" evidence="4"/>
<dbReference type="AlphaFoldDB" id="A0A076NGX5"/>
<evidence type="ECO:0000313" key="5">
    <source>
        <dbReference type="Proteomes" id="UP000028780"/>
    </source>
</evidence>
<dbReference type="EMBL" id="CP009211">
    <property type="protein sequence ID" value="AIJ32608.1"/>
    <property type="molecule type" value="Genomic_DNA"/>
</dbReference>
<reference evidence="3 5" key="1">
    <citation type="submission" date="2014-08" db="EMBL/GenBank/DDBJ databases">
        <title>Complete genome sequence of Corynebacterium imitans DSM 44264, isolated from a five-month-old boy with suspected pharyngeal diphtheria.</title>
        <authorList>
            <person name="Mollmann S."/>
            <person name="Albersmeier A."/>
            <person name="Ruckert C."/>
            <person name="Tauch A."/>
        </authorList>
    </citation>
    <scope>NUCLEOTIDE SEQUENCE [LARGE SCALE GENOMIC DNA]</scope>
    <source>
        <strain evidence="3 5">DSM 44264</strain>
    </source>
</reference>
<sequence length="254" mass="26466">MLNAVGQAQNILLLGGTSEIGLAIVTELASRGGNPTVTLAARKGSPRIDAAVQEVSAAGASKVRLIDFDATDFDSHPGVIDAAFEDGDVDVAIVAFGTLGDQEQLWQDQAAAVASAQTNYTAPISVGVLLGQKFKAQGHGTIIAMSSVAGQKVRRSNFVYGASKAGMDGFYLQLGEALRDYGINVTVVRPGQVRTKMTEGLDEAPLTVDKEEVAQAAVDAALGGKSNVFVHKLFGPISLVLKAIPAPIMRKLSF</sequence>
<comment type="similarity">
    <text evidence="1">Belongs to the short-chain dehydrogenases/reductases (SDR) family.</text>
</comment>
<dbReference type="Pfam" id="PF00106">
    <property type="entry name" value="adh_short"/>
    <property type="match status" value="1"/>
</dbReference>
<organism evidence="3 5">
    <name type="scientific">Corynebacterium imitans</name>
    <dbReference type="NCBI Taxonomy" id="156978"/>
    <lineage>
        <taxon>Bacteria</taxon>
        <taxon>Bacillati</taxon>
        <taxon>Actinomycetota</taxon>
        <taxon>Actinomycetes</taxon>
        <taxon>Mycobacteriales</taxon>
        <taxon>Corynebacteriaceae</taxon>
        <taxon>Corynebacterium</taxon>
    </lineage>
</organism>
<evidence type="ECO:0000313" key="4">
    <source>
        <dbReference type="EMBL" id="SNV53310.1"/>
    </source>
</evidence>